<dbReference type="Pfam" id="PF13335">
    <property type="entry name" value="Mg_chelatase_C"/>
    <property type="match status" value="1"/>
</dbReference>
<dbReference type="InterPro" id="IPR000523">
    <property type="entry name" value="Mg_chelatse_chII-like_cat_dom"/>
</dbReference>
<dbReference type="SUPFAM" id="SSF54211">
    <property type="entry name" value="Ribosomal protein S5 domain 2-like"/>
    <property type="match status" value="1"/>
</dbReference>
<dbReference type="Gene3D" id="3.40.50.300">
    <property type="entry name" value="P-loop containing nucleotide triphosphate hydrolases"/>
    <property type="match status" value="1"/>
</dbReference>
<dbReference type="InterPro" id="IPR025158">
    <property type="entry name" value="Mg_chelat-rel_C"/>
</dbReference>
<dbReference type="InterPro" id="IPR003593">
    <property type="entry name" value="AAA+_ATPase"/>
</dbReference>
<keyword evidence="4" id="KW-0067">ATP-binding</keyword>
<evidence type="ECO:0000256" key="2">
    <source>
        <dbReference type="ARBA" id="ARBA00006354"/>
    </source>
</evidence>
<dbReference type="PRINTS" id="PR01657">
    <property type="entry name" value="MCMFAMILY"/>
</dbReference>
<evidence type="ECO:0000256" key="3">
    <source>
        <dbReference type="ARBA" id="ARBA00022741"/>
    </source>
</evidence>
<organism evidence="6 7">
    <name type="scientific">Gloeobacter morelensis MG652769</name>
    <dbReference type="NCBI Taxonomy" id="2781736"/>
    <lineage>
        <taxon>Bacteria</taxon>
        <taxon>Bacillati</taxon>
        <taxon>Cyanobacteriota</taxon>
        <taxon>Cyanophyceae</taxon>
        <taxon>Gloeobacterales</taxon>
        <taxon>Gloeobacteraceae</taxon>
        <taxon>Gloeobacter</taxon>
        <taxon>Gloeobacter morelensis</taxon>
    </lineage>
</organism>
<evidence type="ECO:0000313" key="7">
    <source>
        <dbReference type="Proteomes" id="UP001054846"/>
    </source>
</evidence>
<dbReference type="InterPro" id="IPR004482">
    <property type="entry name" value="Mg_chelat-rel"/>
</dbReference>
<name>A0ABY3PKX7_9CYAN</name>
<dbReference type="InterPro" id="IPR020568">
    <property type="entry name" value="Ribosomal_Su5_D2-typ_SF"/>
</dbReference>
<comment type="function">
    <text evidence="1">Involved in chlorophyll biosynthesis; introduces a magnesium ion into protoporphyrin IX to yield Mg-protoporphyrin IX.</text>
</comment>
<dbReference type="SUPFAM" id="SSF52540">
    <property type="entry name" value="P-loop containing nucleoside triphosphate hydrolases"/>
    <property type="match status" value="1"/>
</dbReference>
<dbReference type="RefSeq" id="WP_230841332.1">
    <property type="nucleotide sequence ID" value="NZ_CP063845.1"/>
</dbReference>
<gene>
    <name evidence="6" type="ORF">ISF26_21380</name>
</gene>
<keyword evidence="3" id="KW-0547">Nucleotide-binding</keyword>
<accession>A0ABY3PKX7</accession>
<proteinExistence type="inferred from homology"/>
<dbReference type="Pfam" id="PF01078">
    <property type="entry name" value="Mg_chelatase"/>
    <property type="match status" value="1"/>
</dbReference>
<evidence type="ECO:0000313" key="6">
    <source>
        <dbReference type="EMBL" id="UFP94274.1"/>
    </source>
</evidence>
<feature type="domain" description="AAA+ ATPase" evidence="5">
    <location>
        <begin position="214"/>
        <end position="397"/>
    </location>
</feature>
<dbReference type="NCBIfam" id="TIGR00368">
    <property type="entry name" value="YifB family Mg chelatase-like AAA ATPase"/>
    <property type="match status" value="1"/>
</dbReference>
<reference evidence="6 7" key="1">
    <citation type="journal article" date="2021" name="Genome Biol. Evol.">
        <title>Complete Genome Sequencing of a Novel Gloeobacter Species from a Waterfall Cave in Mexico.</title>
        <authorList>
            <person name="Saw J.H."/>
            <person name="Cardona T."/>
            <person name="Montejano G."/>
        </authorList>
    </citation>
    <scope>NUCLEOTIDE SEQUENCE [LARGE SCALE GENOMIC DNA]</scope>
    <source>
        <strain evidence="6">MG652769</strain>
    </source>
</reference>
<dbReference type="EMBL" id="CP063845">
    <property type="protein sequence ID" value="UFP94274.1"/>
    <property type="molecule type" value="Genomic_DNA"/>
</dbReference>
<keyword evidence="7" id="KW-1185">Reference proteome</keyword>
<dbReference type="SMART" id="SM00382">
    <property type="entry name" value="AAA"/>
    <property type="match status" value="1"/>
</dbReference>
<dbReference type="Pfam" id="PF13541">
    <property type="entry name" value="ChlI"/>
    <property type="match status" value="1"/>
</dbReference>
<dbReference type="PANTHER" id="PTHR32039">
    <property type="entry name" value="MAGNESIUM-CHELATASE SUBUNIT CHLI"/>
    <property type="match status" value="1"/>
</dbReference>
<evidence type="ECO:0000256" key="1">
    <source>
        <dbReference type="ARBA" id="ARBA00003398"/>
    </source>
</evidence>
<comment type="similarity">
    <text evidence="2">Belongs to the Mg-chelatase subunits D/I family. ComM subfamily.</text>
</comment>
<dbReference type="Proteomes" id="UP001054846">
    <property type="component" value="Chromosome"/>
</dbReference>
<evidence type="ECO:0000256" key="4">
    <source>
        <dbReference type="ARBA" id="ARBA00022840"/>
    </source>
</evidence>
<dbReference type="PANTHER" id="PTHR32039:SF7">
    <property type="entry name" value="COMPETENCE PROTEIN COMM"/>
    <property type="match status" value="1"/>
</dbReference>
<dbReference type="InterPro" id="IPR027417">
    <property type="entry name" value="P-loop_NTPase"/>
</dbReference>
<protein>
    <submittedName>
        <fullName evidence="6">YifB family Mg chelatase-like AAA ATPase</fullName>
    </submittedName>
</protein>
<dbReference type="InterPro" id="IPR045006">
    <property type="entry name" value="CHLI-like"/>
</dbReference>
<dbReference type="InterPro" id="IPR001208">
    <property type="entry name" value="MCM_dom"/>
</dbReference>
<evidence type="ECO:0000259" key="5">
    <source>
        <dbReference type="SMART" id="SM00382"/>
    </source>
</evidence>
<sequence>MLACVRSAALSGIDALGVTVEVDVGFGLPQTTLVGLPDAAVQESRERIKAALQNAGFVFPMRRIIVNLAPGDLKKAGPSFDLPIALGVLAASEQLQAEALGDFLFVGELSLDGSLRPVTGAMCLALGARQMGLCGIVVPEANGPEAALVDGIAVYALRDLQEVAQFLAEPGRFEPLAGDLLSLLERPSAADEPDLQDVRGQPLARRALEVAASGGHNLLLLGPPGSGKTMLARRLPGILPALGFEEALESTRIHSVAGLLSRRDCLVTGRPFRAPHHSISAAALVGGGGIPKPGEVSLAHNGVLFLDEATEFARPVLESLRQPLEDGQVLISRTRQSLTFPARIAVVLAANPCPCGYFGDTLRSCRCSVRERVRYWAKLSGPLLDRIDLQILVGRPKPEEIAHLAPGESSAAVRKRVIAARERQKTRFAGYPRVRCNAHMQTSHLRRFCALDESSRRLLEGAIRGLHLSARSAERVLKVARTLADLAGSDPIAPTHIAEALQFRSLERMQTG</sequence>
<dbReference type="InterPro" id="IPR014721">
    <property type="entry name" value="Ribsml_uS5_D2-typ_fold_subgr"/>
</dbReference>
<dbReference type="Gene3D" id="3.30.230.10">
    <property type="match status" value="1"/>
</dbReference>